<comment type="pathway">
    <text evidence="2">Protein modification; protein sumoylation.</text>
</comment>
<dbReference type="InterPro" id="IPR013083">
    <property type="entry name" value="Znf_RING/FYVE/PHD"/>
</dbReference>
<dbReference type="GO" id="GO:0030915">
    <property type="term" value="C:Smc5-Smc6 complex"/>
    <property type="evidence" value="ECO:0007669"/>
    <property type="project" value="InterPro"/>
</dbReference>
<keyword evidence="6" id="KW-0863">Zinc-finger</keyword>
<comment type="subcellular location">
    <subcellularLocation>
        <location evidence="1">Nucleus</location>
    </subcellularLocation>
</comment>
<dbReference type="Gene3D" id="3.30.40.10">
    <property type="entry name" value="Zinc/RING finger domain, C3HC4 (zinc finger)"/>
    <property type="match status" value="1"/>
</dbReference>
<dbReference type="PANTHER" id="PTHR21330:SF1">
    <property type="entry name" value="E3 SUMO-PROTEIN LIGASE NSE2"/>
    <property type="match status" value="1"/>
</dbReference>
<evidence type="ECO:0000256" key="4">
    <source>
        <dbReference type="ARBA" id="ARBA00022679"/>
    </source>
</evidence>
<dbReference type="EMBL" id="JANCYW010000005">
    <property type="protein sequence ID" value="KAK4535593.1"/>
    <property type="molecule type" value="Genomic_DNA"/>
</dbReference>
<dbReference type="GO" id="GO:0000724">
    <property type="term" value="P:double-strand break repair via homologous recombination"/>
    <property type="evidence" value="ECO:0007669"/>
    <property type="project" value="InterPro"/>
</dbReference>
<keyword evidence="8" id="KW-0862">Zinc</keyword>
<keyword evidence="4" id="KW-0808">Transferase</keyword>
<proteinExistence type="inferred from homology"/>
<sequence>MAESRGGLVEAAQSVAAGSTVGAPDAANRLGELSALDARFQARAVATSDHLRTAVRFWMQAAAWSEEGEVLPAPECDGDLREKVRAALQTCVEAELAANIRATAAQQCLAACREQPSRESELELPEAWMQRTWEEAVRRESKRASPRRARLTTVQHARQVRAILGDGSNAGADGVADGIVIGSTAAPLHIGDDEATAAAVVASSAHGHPDDDRAMTRCPITGAEMHEPVRNTRCLHTYERTAIEQLLRSHHRLRPRTPLADGHAAPCPVAGCRASVSVTTLEPDTEAALALEWQRRRQARRAAR</sequence>
<evidence type="ECO:0000256" key="7">
    <source>
        <dbReference type="ARBA" id="ARBA00022786"/>
    </source>
</evidence>
<evidence type="ECO:0000256" key="6">
    <source>
        <dbReference type="ARBA" id="ARBA00022771"/>
    </source>
</evidence>
<evidence type="ECO:0000256" key="2">
    <source>
        <dbReference type="ARBA" id="ARBA00004718"/>
    </source>
</evidence>
<evidence type="ECO:0000256" key="9">
    <source>
        <dbReference type="ARBA" id="ARBA00023242"/>
    </source>
</evidence>
<dbReference type="GO" id="GO:0016925">
    <property type="term" value="P:protein sumoylation"/>
    <property type="evidence" value="ECO:0007669"/>
    <property type="project" value="TreeGrafter"/>
</dbReference>
<keyword evidence="7" id="KW-0833">Ubl conjugation pathway</keyword>
<name>A0AAV9IUS0_CYACA</name>
<evidence type="ECO:0000313" key="12">
    <source>
        <dbReference type="Proteomes" id="UP001301350"/>
    </source>
</evidence>
<keyword evidence="5" id="KW-0479">Metal-binding</keyword>
<dbReference type="GO" id="GO:0008270">
    <property type="term" value="F:zinc ion binding"/>
    <property type="evidence" value="ECO:0007669"/>
    <property type="project" value="UniProtKB-KW"/>
</dbReference>
<dbReference type="Proteomes" id="UP001301350">
    <property type="component" value="Unassembled WGS sequence"/>
</dbReference>
<feature type="domain" description="SP-RING-type" evidence="10">
    <location>
        <begin position="214"/>
        <end position="272"/>
    </location>
</feature>
<dbReference type="Pfam" id="PF11789">
    <property type="entry name" value="zf-Nse"/>
    <property type="match status" value="1"/>
</dbReference>
<dbReference type="InterPro" id="IPR026846">
    <property type="entry name" value="Nse2(Mms21)"/>
</dbReference>
<organism evidence="11 12">
    <name type="scientific">Cyanidium caldarium</name>
    <name type="common">Red alga</name>
    <dbReference type="NCBI Taxonomy" id="2771"/>
    <lineage>
        <taxon>Eukaryota</taxon>
        <taxon>Rhodophyta</taxon>
        <taxon>Bangiophyceae</taxon>
        <taxon>Cyanidiales</taxon>
        <taxon>Cyanidiaceae</taxon>
        <taxon>Cyanidium</taxon>
    </lineage>
</organism>
<dbReference type="PANTHER" id="PTHR21330">
    <property type="entry name" value="E3 SUMO-PROTEIN LIGASE NSE2"/>
    <property type="match status" value="1"/>
</dbReference>
<reference evidence="11 12" key="1">
    <citation type="submission" date="2022-07" db="EMBL/GenBank/DDBJ databases">
        <title>Genome-wide signatures of adaptation to extreme environments.</title>
        <authorList>
            <person name="Cho C.H."/>
            <person name="Yoon H.S."/>
        </authorList>
    </citation>
    <scope>NUCLEOTIDE SEQUENCE [LARGE SCALE GENOMIC DNA]</scope>
    <source>
        <strain evidence="11 12">DBV 063 E5</strain>
    </source>
</reference>
<accession>A0AAV9IUS0</accession>
<gene>
    <name evidence="11" type="ORF">CDCA_CDCA05G1618</name>
</gene>
<evidence type="ECO:0000313" key="11">
    <source>
        <dbReference type="EMBL" id="KAK4535593.1"/>
    </source>
</evidence>
<dbReference type="GO" id="GO:0005634">
    <property type="term" value="C:nucleus"/>
    <property type="evidence" value="ECO:0007669"/>
    <property type="project" value="UniProtKB-SubCell"/>
</dbReference>
<keyword evidence="12" id="KW-1185">Reference proteome</keyword>
<evidence type="ECO:0000256" key="3">
    <source>
        <dbReference type="ARBA" id="ARBA00008212"/>
    </source>
</evidence>
<dbReference type="SUPFAM" id="SSF57850">
    <property type="entry name" value="RING/U-box"/>
    <property type="match status" value="1"/>
</dbReference>
<protein>
    <recommendedName>
        <fullName evidence="10">SP-RING-type domain-containing protein</fullName>
    </recommendedName>
</protein>
<evidence type="ECO:0000256" key="1">
    <source>
        <dbReference type="ARBA" id="ARBA00004123"/>
    </source>
</evidence>
<comment type="similarity">
    <text evidence="3">Belongs to the NSE2 family.</text>
</comment>
<evidence type="ECO:0000256" key="8">
    <source>
        <dbReference type="ARBA" id="ARBA00022833"/>
    </source>
</evidence>
<keyword evidence="9" id="KW-0539">Nucleus</keyword>
<evidence type="ECO:0000259" key="10">
    <source>
        <dbReference type="Pfam" id="PF11789"/>
    </source>
</evidence>
<comment type="caution">
    <text evidence="11">The sequence shown here is derived from an EMBL/GenBank/DDBJ whole genome shotgun (WGS) entry which is preliminary data.</text>
</comment>
<dbReference type="CDD" id="cd16651">
    <property type="entry name" value="SPL-RING_NSE2"/>
    <property type="match status" value="1"/>
</dbReference>
<evidence type="ECO:0000256" key="5">
    <source>
        <dbReference type="ARBA" id="ARBA00022723"/>
    </source>
</evidence>
<dbReference type="GO" id="GO:0061665">
    <property type="term" value="F:SUMO ligase activity"/>
    <property type="evidence" value="ECO:0007669"/>
    <property type="project" value="TreeGrafter"/>
</dbReference>
<dbReference type="InterPro" id="IPR004181">
    <property type="entry name" value="Znf_MIZ"/>
</dbReference>
<dbReference type="AlphaFoldDB" id="A0AAV9IUS0"/>